<evidence type="ECO:0000313" key="2">
    <source>
        <dbReference type="Proteomes" id="UP001054837"/>
    </source>
</evidence>
<name>A0AAV4T4A9_9ARAC</name>
<reference evidence="1 2" key="1">
    <citation type="submission" date="2021-06" db="EMBL/GenBank/DDBJ databases">
        <title>Caerostris darwini draft genome.</title>
        <authorList>
            <person name="Kono N."/>
            <person name="Arakawa K."/>
        </authorList>
    </citation>
    <scope>NUCLEOTIDE SEQUENCE [LARGE SCALE GENOMIC DNA]</scope>
</reference>
<accession>A0AAV4T4A9</accession>
<sequence length="106" mass="11659">MLAFAFSRWLQVGPFPSLQKFQDFDVGVSRKVLAGSPKRNLILDRVLPAGLGQQNLELTLVTSLLCSGRFRNSKPGPALPSLFLGVARCFLVLNSWRAYVDSCAFA</sequence>
<comment type="caution">
    <text evidence="1">The sequence shown here is derived from an EMBL/GenBank/DDBJ whole genome shotgun (WGS) entry which is preliminary data.</text>
</comment>
<organism evidence="1 2">
    <name type="scientific">Caerostris darwini</name>
    <dbReference type="NCBI Taxonomy" id="1538125"/>
    <lineage>
        <taxon>Eukaryota</taxon>
        <taxon>Metazoa</taxon>
        <taxon>Ecdysozoa</taxon>
        <taxon>Arthropoda</taxon>
        <taxon>Chelicerata</taxon>
        <taxon>Arachnida</taxon>
        <taxon>Araneae</taxon>
        <taxon>Araneomorphae</taxon>
        <taxon>Entelegynae</taxon>
        <taxon>Araneoidea</taxon>
        <taxon>Araneidae</taxon>
        <taxon>Caerostris</taxon>
    </lineage>
</organism>
<dbReference type="EMBL" id="BPLQ01009067">
    <property type="protein sequence ID" value="GIY41498.1"/>
    <property type="molecule type" value="Genomic_DNA"/>
</dbReference>
<evidence type="ECO:0000313" key="1">
    <source>
        <dbReference type="EMBL" id="GIY41498.1"/>
    </source>
</evidence>
<protein>
    <submittedName>
        <fullName evidence="1">Uncharacterized protein</fullName>
    </submittedName>
</protein>
<keyword evidence="2" id="KW-1185">Reference proteome</keyword>
<gene>
    <name evidence="1" type="ORF">CDAR_538601</name>
</gene>
<proteinExistence type="predicted"/>
<dbReference type="AlphaFoldDB" id="A0AAV4T4A9"/>
<dbReference type="Proteomes" id="UP001054837">
    <property type="component" value="Unassembled WGS sequence"/>
</dbReference>